<gene>
    <name evidence="2" type="ORF">CLO192961_LOCUS22360</name>
</gene>
<keyword evidence="1" id="KW-0732">Signal</keyword>
<organism evidence="2 3">
    <name type="scientific">Bionectria ochroleuca</name>
    <name type="common">Gliocladium roseum</name>
    <dbReference type="NCBI Taxonomy" id="29856"/>
    <lineage>
        <taxon>Eukaryota</taxon>
        <taxon>Fungi</taxon>
        <taxon>Dikarya</taxon>
        <taxon>Ascomycota</taxon>
        <taxon>Pezizomycotina</taxon>
        <taxon>Sordariomycetes</taxon>
        <taxon>Hypocreomycetidae</taxon>
        <taxon>Hypocreales</taxon>
        <taxon>Bionectriaceae</taxon>
        <taxon>Clonostachys</taxon>
    </lineage>
</organism>
<feature type="chain" id="PRO_5047194562" description="3-carboxymuconate cyclase" evidence="1">
    <location>
        <begin position="17"/>
        <end position="392"/>
    </location>
</feature>
<proteinExistence type="predicted"/>
<feature type="signal peptide" evidence="1">
    <location>
        <begin position="1"/>
        <end position="16"/>
    </location>
</feature>
<evidence type="ECO:0000313" key="3">
    <source>
        <dbReference type="Proteomes" id="UP000766486"/>
    </source>
</evidence>
<sequence length="392" mass="40407">MYTAILAFLCLPLAMASPCQGRDPYKTAIYLTTNAEQNSVVALPIGRNGLLGNGTSIATGGRGASGLLASNNQPSAPDSLFSQSALTVSGKVVLKYLFAVNAGSNSLSMFLIDQQDSTKLTPVQQPLSLPGEFPVTVAASQRKNLVCVGFSGAKAGISCAKFSAHGIEAMDQLRPIELGQTTPPHGPLNTVSQVFFAGDEKTLYSTIKGDPMVNNTGYFASFPVQDGKVSNEGVRSSPNGTAVLFGSVIIPGTNDVFVTDASFGAAILDVTKDGKAVAAHRGPIAGQMATCWATLNQRTGTGFVTDAVVNRLVEISLADASVQSSIDLSANGDPGLLDLVSHGKFVYALSAGNGTTEAAIVVVDAVSKKQVQHQSLAYLGAGKSSAGLAINY</sequence>
<evidence type="ECO:0008006" key="4">
    <source>
        <dbReference type="Google" id="ProtNLM"/>
    </source>
</evidence>
<dbReference type="SUPFAM" id="SSF75011">
    <property type="entry name" value="3-carboxy-cis,cis-mucoante lactonizing enzyme"/>
    <property type="match status" value="1"/>
</dbReference>
<evidence type="ECO:0000313" key="2">
    <source>
        <dbReference type="EMBL" id="VUC20395.1"/>
    </source>
</evidence>
<dbReference type="EMBL" id="CABFNS010000148">
    <property type="protein sequence ID" value="VUC20395.1"/>
    <property type="molecule type" value="Genomic_DNA"/>
</dbReference>
<comment type="caution">
    <text evidence="2">The sequence shown here is derived from an EMBL/GenBank/DDBJ whole genome shotgun (WGS) entry which is preliminary data.</text>
</comment>
<protein>
    <recommendedName>
        <fullName evidence="4">3-carboxymuconate cyclase</fullName>
    </recommendedName>
</protein>
<evidence type="ECO:0000256" key="1">
    <source>
        <dbReference type="SAM" id="SignalP"/>
    </source>
</evidence>
<reference evidence="2 3" key="1">
    <citation type="submission" date="2019-06" db="EMBL/GenBank/DDBJ databases">
        <authorList>
            <person name="Broberg M."/>
        </authorList>
    </citation>
    <scope>NUCLEOTIDE SEQUENCE [LARGE SCALE GENOMIC DNA]</scope>
</reference>
<name>A0ABY6TQV0_BIOOC</name>
<keyword evidence="3" id="KW-1185">Reference proteome</keyword>
<accession>A0ABY6TQV0</accession>
<dbReference type="Gene3D" id="2.130.10.10">
    <property type="entry name" value="YVTN repeat-like/Quinoprotein amine dehydrogenase"/>
    <property type="match status" value="1"/>
</dbReference>
<dbReference type="InterPro" id="IPR015943">
    <property type="entry name" value="WD40/YVTN_repeat-like_dom_sf"/>
</dbReference>
<dbReference type="Proteomes" id="UP000766486">
    <property type="component" value="Unassembled WGS sequence"/>
</dbReference>